<feature type="domain" description="RING-type" evidence="10">
    <location>
        <begin position="771"/>
        <end position="817"/>
    </location>
</feature>
<evidence type="ECO:0000256" key="3">
    <source>
        <dbReference type="ARBA" id="ARBA00022723"/>
    </source>
</evidence>
<dbReference type="GO" id="GO:0008270">
    <property type="term" value="F:zinc ion binding"/>
    <property type="evidence" value="ECO:0007669"/>
    <property type="project" value="UniProtKB-KW"/>
</dbReference>
<keyword evidence="5 8" id="KW-0863">Zinc-finger</keyword>
<dbReference type="InterPro" id="IPR051628">
    <property type="entry name" value="LUBAC_E3_Ligases"/>
</dbReference>
<dbReference type="SUPFAM" id="SSF57850">
    <property type="entry name" value="RING/U-box"/>
    <property type="match status" value="2"/>
</dbReference>
<feature type="compositionally biased region" description="Basic residues" evidence="9">
    <location>
        <begin position="1075"/>
        <end position="1088"/>
    </location>
</feature>
<dbReference type="STRING" id="1611254.A0A2G5TV49"/>
<evidence type="ECO:0000259" key="11">
    <source>
        <dbReference type="PROSITE" id="PS51873"/>
    </source>
</evidence>
<keyword evidence="4" id="KW-0677">Repeat</keyword>
<dbReference type="InterPro" id="IPR017907">
    <property type="entry name" value="Znf_RING_CS"/>
</dbReference>
<feature type="region of interest" description="Disordered" evidence="9">
    <location>
        <begin position="1"/>
        <end position="22"/>
    </location>
</feature>
<evidence type="ECO:0008006" key="14">
    <source>
        <dbReference type="Google" id="ProtNLM"/>
    </source>
</evidence>
<dbReference type="PROSITE" id="PS50089">
    <property type="entry name" value="ZF_RING_2"/>
    <property type="match status" value="1"/>
</dbReference>
<dbReference type="GO" id="GO:0004842">
    <property type="term" value="F:ubiquitin-protein transferase activity"/>
    <property type="evidence" value="ECO:0007669"/>
    <property type="project" value="TreeGrafter"/>
</dbReference>
<keyword evidence="7" id="KW-0862">Zinc</keyword>
<dbReference type="InterPro" id="IPR044066">
    <property type="entry name" value="TRIAD_supradom"/>
</dbReference>
<keyword evidence="6" id="KW-0833">Ubl conjugation pathway</keyword>
<evidence type="ECO:0000256" key="2">
    <source>
        <dbReference type="ARBA" id="ARBA00022679"/>
    </source>
</evidence>
<keyword evidence="3" id="KW-0479">Metal-binding</keyword>
<protein>
    <recommendedName>
        <fullName evidence="14">RING-type domain-containing protein</fullName>
    </recommendedName>
</protein>
<organism evidence="12 13">
    <name type="scientific">Caenorhabditis nigoni</name>
    <dbReference type="NCBI Taxonomy" id="1611254"/>
    <lineage>
        <taxon>Eukaryota</taxon>
        <taxon>Metazoa</taxon>
        <taxon>Ecdysozoa</taxon>
        <taxon>Nematoda</taxon>
        <taxon>Chromadorea</taxon>
        <taxon>Rhabditida</taxon>
        <taxon>Rhabditina</taxon>
        <taxon>Rhabditomorpha</taxon>
        <taxon>Rhabditoidea</taxon>
        <taxon>Rhabditidae</taxon>
        <taxon>Peloderinae</taxon>
        <taxon>Caenorhabditis</taxon>
    </lineage>
</organism>
<evidence type="ECO:0000256" key="5">
    <source>
        <dbReference type="ARBA" id="ARBA00022771"/>
    </source>
</evidence>
<feature type="compositionally biased region" description="Basic and acidic residues" evidence="9">
    <location>
        <begin position="1"/>
        <end position="14"/>
    </location>
</feature>
<evidence type="ECO:0000259" key="10">
    <source>
        <dbReference type="PROSITE" id="PS50089"/>
    </source>
</evidence>
<dbReference type="Gene3D" id="1.20.120.1750">
    <property type="match status" value="1"/>
</dbReference>
<dbReference type="GO" id="GO:0043130">
    <property type="term" value="F:ubiquitin binding"/>
    <property type="evidence" value="ECO:0007669"/>
    <property type="project" value="TreeGrafter"/>
</dbReference>
<dbReference type="SMART" id="SM00647">
    <property type="entry name" value="IBR"/>
    <property type="match status" value="2"/>
</dbReference>
<keyword evidence="13" id="KW-1185">Reference proteome</keyword>
<dbReference type="EMBL" id="PDUG01000005">
    <property type="protein sequence ID" value="PIC31138.1"/>
    <property type="molecule type" value="Genomic_DNA"/>
</dbReference>
<evidence type="ECO:0000256" key="1">
    <source>
        <dbReference type="ARBA" id="ARBA00004906"/>
    </source>
</evidence>
<feature type="domain" description="RING-type" evidence="11">
    <location>
        <begin position="767"/>
        <end position="997"/>
    </location>
</feature>
<comment type="caution">
    <text evidence="12">The sequence shown here is derived from an EMBL/GenBank/DDBJ whole genome shotgun (WGS) entry which is preliminary data.</text>
</comment>
<evidence type="ECO:0000256" key="6">
    <source>
        <dbReference type="ARBA" id="ARBA00022786"/>
    </source>
</evidence>
<dbReference type="Proteomes" id="UP000230233">
    <property type="component" value="Chromosome V"/>
</dbReference>
<evidence type="ECO:0000256" key="9">
    <source>
        <dbReference type="SAM" id="MobiDB-lite"/>
    </source>
</evidence>
<dbReference type="InterPro" id="IPR001841">
    <property type="entry name" value="Znf_RING"/>
</dbReference>
<sequence length="1134" mass="132109">MDGTPEARARDQFYRRQNRSNRRPTRISLDLKYVEEWPCRLQDVSISQRDGRTKKPDEIRQVCEVDRERIINAEWFGRILDEVRQQIRSLETDDWINSAVFYRLGPKTIIEAQEGYLLGRNYRLLVNPNNALAYLLLQSFGSEDDDIAAIENFLNLRNINYNSELLSIPNTEFMMLYKYGEKPKLVNSPKNSTIALVYDFKYLRETSQSSREDQTLTPEQFYQYHLNCPLRSTRLLSDSEKKWLQKNDERYNFPKGPLRVLQFYTVEDRTEAVKQDQFEFLDALFCESMLNYRNVMEQVNLFVTYSEQKHDDMVEVTLFKECYKVIAEDAFLAHNLKCSYFDGKHEDEESRYDINHKTIVLSGFPKHLSTFEGKFWFVERIVSKNNIGITSIKRFPEHNSNAQETFSRARNNNLPSCIEQELDRIGHNHRIFHSRPNEWTWEWLKEREGDPLNSFQNDSGRNHGLETFNVRFRTIPIGLRFIEQILKEASDGPIFQADHSDEIGPKIVPCFRLSITISRAMRYALREAIMTLDREMRQTFRHLLITEDVRMLDSEASYYGVRLCEDWGNESETGVLEVEGWNPVSVRFFMGKLLETMVPLELESTPNETAQLFYGVGESYVRNLPKKYEEWAKKERNGSTKKEESVIVDIDHFSQKIRLWGGAAEKALEDLMNYSRNKSNIIIEATIPLHFPYFNDSLREFLSFRVINNIKKSLDLKKLDVDSAACGLSFEGTIEAYEKLIEGLTELSAAVFYKGIEGNRALEDIQNEYMCIACLEKGFARTNDFYRLHCGHSFCRACLRSCISSKINSGELKIKCPWQSCEMFISPTNLMDIVLGDDRRVKDVDAEKLRILVQKTRDAIVEADRGREVKTCSTADCIGIYSKEKGDVRDLKECITCGKPYCRWCLSGSHENQSCVDAKRIQNSERSLEAFIRESGGRVKPCPTRDCGSIIEKSDGCNHMICPKCEIHFCWICLFTAEEQGPIYAHMQEVHNSFYEDNHDEDQPAQGQYMYRYQPAPPGQHWYMGVLMSDTETSDNDSDDEIDELNRRRLNLPENAPINEIRRRAAEMQRNGAFQRRRTPTPPRRPRRFERLPPVVLNNLPDITESDDEAYLGFLNTAATIEEQEERIRDLSEV</sequence>
<reference evidence="13" key="1">
    <citation type="submission" date="2017-10" db="EMBL/GenBank/DDBJ databases">
        <title>Rapid genome shrinkage in a self-fertile nematode reveals novel sperm competition proteins.</title>
        <authorList>
            <person name="Yin D."/>
            <person name="Schwarz E.M."/>
            <person name="Thomas C.G."/>
            <person name="Felde R.L."/>
            <person name="Korf I.F."/>
            <person name="Cutter A.D."/>
            <person name="Schartner C.M."/>
            <person name="Ralston E.J."/>
            <person name="Meyer B.J."/>
            <person name="Haag E.S."/>
        </authorList>
    </citation>
    <scope>NUCLEOTIDE SEQUENCE [LARGE SCALE GENOMIC DNA]</scope>
    <source>
        <strain evidence="13">JU1422</strain>
    </source>
</reference>
<evidence type="ECO:0000313" key="13">
    <source>
        <dbReference type="Proteomes" id="UP000230233"/>
    </source>
</evidence>
<dbReference type="AlphaFoldDB" id="A0A2G5TV49"/>
<evidence type="ECO:0000256" key="7">
    <source>
        <dbReference type="ARBA" id="ARBA00022833"/>
    </source>
</evidence>
<evidence type="ECO:0000313" key="12">
    <source>
        <dbReference type="EMBL" id="PIC31138.1"/>
    </source>
</evidence>
<dbReference type="PANTHER" id="PTHR22770:SF13">
    <property type="entry name" value="RING-TYPE DOMAIN-CONTAINING PROTEIN"/>
    <property type="match status" value="1"/>
</dbReference>
<dbReference type="PROSITE" id="PS00518">
    <property type="entry name" value="ZF_RING_1"/>
    <property type="match status" value="1"/>
</dbReference>
<gene>
    <name evidence="12" type="primary">Cnig_chr_V.g22143</name>
    <name evidence="12" type="ORF">B9Z55_022143</name>
</gene>
<keyword evidence="2" id="KW-0808">Transferase</keyword>
<dbReference type="InterPro" id="IPR013083">
    <property type="entry name" value="Znf_RING/FYVE/PHD"/>
</dbReference>
<dbReference type="Gene3D" id="3.30.40.10">
    <property type="entry name" value="Zinc/RING finger domain, C3HC4 (zinc finger)"/>
    <property type="match status" value="1"/>
</dbReference>
<comment type="pathway">
    <text evidence="1">Protein modification; protein ubiquitination.</text>
</comment>
<dbReference type="GO" id="GO:0043161">
    <property type="term" value="P:proteasome-mediated ubiquitin-dependent protein catabolic process"/>
    <property type="evidence" value="ECO:0007669"/>
    <property type="project" value="TreeGrafter"/>
</dbReference>
<feature type="region of interest" description="Disordered" evidence="9">
    <location>
        <begin position="1069"/>
        <end position="1089"/>
    </location>
</feature>
<dbReference type="PROSITE" id="PS51873">
    <property type="entry name" value="TRIAD"/>
    <property type="match status" value="1"/>
</dbReference>
<name>A0A2G5TV49_9PELO</name>
<dbReference type="GO" id="GO:0097039">
    <property type="term" value="P:protein linear polyubiquitination"/>
    <property type="evidence" value="ECO:0007669"/>
    <property type="project" value="TreeGrafter"/>
</dbReference>
<dbReference type="CDD" id="cd20335">
    <property type="entry name" value="BRcat_RBR"/>
    <property type="match status" value="1"/>
</dbReference>
<evidence type="ECO:0000256" key="4">
    <source>
        <dbReference type="ARBA" id="ARBA00022737"/>
    </source>
</evidence>
<dbReference type="InterPro" id="IPR002867">
    <property type="entry name" value="IBR_dom"/>
</dbReference>
<dbReference type="Pfam" id="PF01485">
    <property type="entry name" value="IBR"/>
    <property type="match status" value="2"/>
</dbReference>
<proteinExistence type="predicted"/>
<accession>A0A2G5TV49</accession>
<evidence type="ECO:0000256" key="8">
    <source>
        <dbReference type="PROSITE-ProRule" id="PRU00175"/>
    </source>
</evidence>
<dbReference type="PANTHER" id="PTHR22770">
    <property type="entry name" value="UBIQUITIN CONJUGATING ENZYME 7 INTERACTING PROTEIN-RELATED"/>
    <property type="match status" value="1"/>
</dbReference>
<dbReference type="GO" id="GO:0071797">
    <property type="term" value="C:LUBAC complex"/>
    <property type="evidence" value="ECO:0007669"/>
    <property type="project" value="TreeGrafter"/>
</dbReference>
<dbReference type="OrthoDB" id="61092at2759"/>